<dbReference type="SFLD" id="SFLDS00019">
    <property type="entry name" value="Glutathione_Transferase_(cytos"/>
    <property type="match status" value="1"/>
</dbReference>
<dbReference type="PANTHER" id="PTHR44051">
    <property type="entry name" value="GLUTATHIONE S-TRANSFERASE-RELATED"/>
    <property type="match status" value="1"/>
</dbReference>
<dbReference type="PROSITE" id="PS50404">
    <property type="entry name" value="GST_NTER"/>
    <property type="match status" value="1"/>
</dbReference>
<dbReference type="InterPro" id="IPR004045">
    <property type="entry name" value="Glutathione_S-Trfase_N"/>
</dbReference>
<dbReference type="GO" id="GO:0005737">
    <property type="term" value="C:cytoplasm"/>
    <property type="evidence" value="ECO:0007669"/>
    <property type="project" value="UniProtKB-ARBA"/>
</dbReference>
<dbReference type="InterPro" id="IPR036282">
    <property type="entry name" value="Glutathione-S-Trfase_C_sf"/>
</dbReference>
<feature type="domain" description="GST N-terminal" evidence="5">
    <location>
        <begin position="1"/>
        <end position="81"/>
    </location>
</feature>
<dbReference type="GO" id="GO:0004601">
    <property type="term" value="F:peroxidase activity"/>
    <property type="evidence" value="ECO:0007669"/>
    <property type="project" value="UniProtKB-ARBA"/>
</dbReference>
<dbReference type="EMBL" id="QGHC01000006">
    <property type="protein sequence ID" value="PWK87758.1"/>
    <property type="molecule type" value="Genomic_DNA"/>
</dbReference>
<accession>A0A316I3K3</accession>
<dbReference type="AlphaFoldDB" id="A0A316I3K3"/>
<evidence type="ECO:0000259" key="6">
    <source>
        <dbReference type="PROSITE" id="PS50405"/>
    </source>
</evidence>
<dbReference type="CDD" id="cd03189">
    <property type="entry name" value="GST_C_GTT1_like"/>
    <property type="match status" value="1"/>
</dbReference>
<dbReference type="InterPro" id="IPR010987">
    <property type="entry name" value="Glutathione-S-Trfase_C-like"/>
</dbReference>
<reference evidence="7 8" key="1">
    <citation type="submission" date="2018-05" db="EMBL/GenBank/DDBJ databases">
        <title>Genomic Encyclopedia of Type Strains, Phase IV (KMG-IV): sequencing the most valuable type-strain genomes for metagenomic binning, comparative biology and taxonomic classification.</title>
        <authorList>
            <person name="Goeker M."/>
        </authorList>
    </citation>
    <scope>NUCLEOTIDE SEQUENCE [LARGE SCALE GENOMIC DNA]</scope>
    <source>
        <strain evidence="7 8">DSM 14263</strain>
    </source>
</reference>
<gene>
    <name evidence="7" type="ORF">C7456_106251</name>
</gene>
<keyword evidence="8" id="KW-1185">Reference proteome</keyword>
<evidence type="ECO:0000256" key="3">
    <source>
        <dbReference type="ARBA" id="ARBA00047960"/>
    </source>
</evidence>
<evidence type="ECO:0000256" key="1">
    <source>
        <dbReference type="ARBA" id="ARBA00012452"/>
    </source>
</evidence>
<comment type="similarity">
    <text evidence="4">Belongs to the GST superfamily.</text>
</comment>
<evidence type="ECO:0000313" key="8">
    <source>
        <dbReference type="Proteomes" id="UP000245812"/>
    </source>
</evidence>
<name>A0A316I3K3_9GAMM</name>
<comment type="caution">
    <text evidence="7">The sequence shown here is derived from an EMBL/GenBank/DDBJ whole genome shotgun (WGS) entry which is preliminary data.</text>
</comment>
<comment type="catalytic activity">
    <reaction evidence="3">
        <text>RX + glutathione = an S-substituted glutathione + a halide anion + H(+)</text>
        <dbReference type="Rhea" id="RHEA:16437"/>
        <dbReference type="ChEBI" id="CHEBI:15378"/>
        <dbReference type="ChEBI" id="CHEBI:16042"/>
        <dbReference type="ChEBI" id="CHEBI:17792"/>
        <dbReference type="ChEBI" id="CHEBI:57925"/>
        <dbReference type="ChEBI" id="CHEBI:90779"/>
        <dbReference type="EC" id="2.5.1.18"/>
    </reaction>
</comment>
<keyword evidence="2 7" id="KW-0808">Transferase</keyword>
<dbReference type="InterPro" id="IPR040079">
    <property type="entry name" value="Glutathione_S-Trfase"/>
</dbReference>
<feature type="domain" description="GST C-terminal" evidence="6">
    <location>
        <begin position="87"/>
        <end position="222"/>
    </location>
</feature>
<evidence type="ECO:0000259" key="5">
    <source>
        <dbReference type="PROSITE" id="PS50404"/>
    </source>
</evidence>
<sequence length="223" mass="25025">MLIVHHLNNSRSQRILWLLEELGVPYELRKYQRDPKTLLAPPELRAIHPLGKSPVVEDGGAVLAESGAIIEYLIDHYDTGRLAPLQGMPERQRYTYWLHYAEGSAMPPLLLKLVASRIATAPMPFFARPIARKISAKLQRDFIDPQLALHFSYVDNELAATGWFVGGEFSAADIQMSFPLEAALARSGMAERLPHVAEFVARIRERPAYKRALERGGPYALLG</sequence>
<dbReference type="InterPro" id="IPR036249">
    <property type="entry name" value="Thioredoxin-like_sf"/>
</dbReference>
<dbReference type="InterPro" id="IPR004046">
    <property type="entry name" value="GST_C"/>
</dbReference>
<dbReference type="SUPFAM" id="SSF52833">
    <property type="entry name" value="Thioredoxin-like"/>
    <property type="match status" value="1"/>
</dbReference>
<dbReference type="GO" id="GO:0004364">
    <property type="term" value="F:glutathione transferase activity"/>
    <property type="evidence" value="ECO:0007669"/>
    <property type="project" value="UniProtKB-EC"/>
</dbReference>
<organism evidence="7 8">
    <name type="scientific">Fulvimonas soli</name>
    <dbReference type="NCBI Taxonomy" id="155197"/>
    <lineage>
        <taxon>Bacteria</taxon>
        <taxon>Pseudomonadati</taxon>
        <taxon>Pseudomonadota</taxon>
        <taxon>Gammaproteobacteria</taxon>
        <taxon>Lysobacterales</taxon>
        <taxon>Rhodanobacteraceae</taxon>
        <taxon>Fulvimonas</taxon>
    </lineage>
</organism>
<dbReference type="Gene3D" id="1.20.1050.10">
    <property type="match status" value="1"/>
</dbReference>
<dbReference type="Proteomes" id="UP000245812">
    <property type="component" value="Unassembled WGS sequence"/>
</dbReference>
<dbReference type="SUPFAM" id="SSF47616">
    <property type="entry name" value="GST C-terminal domain-like"/>
    <property type="match status" value="1"/>
</dbReference>
<dbReference type="CDD" id="cd03046">
    <property type="entry name" value="GST_N_GTT1_like"/>
    <property type="match status" value="1"/>
</dbReference>
<evidence type="ECO:0000256" key="4">
    <source>
        <dbReference type="RuleBase" id="RU003494"/>
    </source>
</evidence>
<dbReference type="FunFam" id="3.40.30.10:FF:000156">
    <property type="entry name" value="Glutathione S-transferase 1"/>
    <property type="match status" value="1"/>
</dbReference>
<dbReference type="RefSeq" id="WP_109723563.1">
    <property type="nucleotide sequence ID" value="NZ_MSZV01000043.1"/>
</dbReference>
<protein>
    <recommendedName>
        <fullName evidence="1">glutathione transferase</fullName>
        <ecNumber evidence="1">2.5.1.18</ecNumber>
    </recommendedName>
</protein>
<dbReference type="Gene3D" id="3.40.30.10">
    <property type="entry name" value="Glutaredoxin"/>
    <property type="match status" value="1"/>
</dbReference>
<dbReference type="PROSITE" id="PS50405">
    <property type="entry name" value="GST_CTER"/>
    <property type="match status" value="1"/>
</dbReference>
<proteinExistence type="inferred from homology"/>
<dbReference type="Pfam" id="PF00043">
    <property type="entry name" value="GST_C"/>
    <property type="match status" value="1"/>
</dbReference>
<dbReference type="Pfam" id="PF02798">
    <property type="entry name" value="GST_N"/>
    <property type="match status" value="1"/>
</dbReference>
<dbReference type="SFLD" id="SFLDG01150">
    <property type="entry name" value="Main.1:_Beta-like"/>
    <property type="match status" value="1"/>
</dbReference>
<dbReference type="PANTHER" id="PTHR44051:SF9">
    <property type="entry name" value="GLUTATHIONE S-TRANSFERASE 1"/>
    <property type="match status" value="1"/>
</dbReference>
<dbReference type="SFLD" id="SFLDG00358">
    <property type="entry name" value="Main_(cytGST)"/>
    <property type="match status" value="1"/>
</dbReference>
<evidence type="ECO:0000256" key="2">
    <source>
        <dbReference type="ARBA" id="ARBA00022679"/>
    </source>
</evidence>
<dbReference type="OrthoDB" id="9810080at2"/>
<evidence type="ECO:0000313" key="7">
    <source>
        <dbReference type="EMBL" id="PWK87758.1"/>
    </source>
</evidence>
<dbReference type="EC" id="2.5.1.18" evidence="1"/>